<dbReference type="EMBL" id="JBBCAQ010000002">
    <property type="protein sequence ID" value="KAK7605255.1"/>
    <property type="molecule type" value="Genomic_DNA"/>
</dbReference>
<keyword evidence="3" id="KW-1185">Reference proteome</keyword>
<comment type="caution">
    <text evidence="2">The sequence shown here is derived from an EMBL/GenBank/DDBJ whole genome shotgun (WGS) entry which is preliminary data.</text>
</comment>
<dbReference type="PRINTS" id="PR00081">
    <property type="entry name" value="GDHRDH"/>
</dbReference>
<dbReference type="PANTHER" id="PTHR43313:SF50">
    <property type="entry name" value="GH26015P"/>
    <property type="match status" value="1"/>
</dbReference>
<dbReference type="SUPFAM" id="SSF51735">
    <property type="entry name" value="NAD(P)-binding Rossmann-fold domains"/>
    <property type="match status" value="1"/>
</dbReference>
<evidence type="ECO:0000313" key="3">
    <source>
        <dbReference type="Proteomes" id="UP001367676"/>
    </source>
</evidence>
<evidence type="ECO:0008006" key="4">
    <source>
        <dbReference type="Google" id="ProtNLM"/>
    </source>
</evidence>
<feature type="transmembrane region" description="Helical" evidence="1">
    <location>
        <begin position="21"/>
        <end position="45"/>
    </location>
</feature>
<feature type="transmembrane region" description="Helical" evidence="1">
    <location>
        <begin position="51"/>
        <end position="71"/>
    </location>
</feature>
<protein>
    <recommendedName>
        <fullName evidence="4">D-beta-hydroxybutyrate dehydrogenase, mitochondrial</fullName>
    </recommendedName>
</protein>
<name>A0AAN9YBT6_9HEMI</name>
<evidence type="ECO:0000313" key="2">
    <source>
        <dbReference type="EMBL" id="KAK7605255.1"/>
    </source>
</evidence>
<organism evidence="2 3">
    <name type="scientific">Parthenolecanium corni</name>
    <dbReference type="NCBI Taxonomy" id="536013"/>
    <lineage>
        <taxon>Eukaryota</taxon>
        <taxon>Metazoa</taxon>
        <taxon>Ecdysozoa</taxon>
        <taxon>Arthropoda</taxon>
        <taxon>Hexapoda</taxon>
        <taxon>Insecta</taxon>
        <taxon>Pterygota</taxon>
        <taxon>Neoptera</taxon>
        <taxon>Paraneoptera</taxon>
        <taxon>Hemiptera</taxon>
        <taxon>Sternorrhyncha</taxon>
        <taxon>Coccoidea</taxon>
        <taxon>Coccidae</taxon>
        <taxon>Parthenolecanium</taxon>
    </lineage>
</organism>
<accession>A0AAN9YBT6</accession>
<reference evidence="2 3" key="1">
    <citation type="submission" date="2024-03" db="EMBL/GenBank/DDBJ databases">
        <title>Adaptation during the transition from Ophiocordyceps entomopathogen to insect associate is accompanied by gene loss and intensified selection.</title>
        <authorList>
            <person name="Ward C.M."/>
            <person name="Onetto C.A."/>
            <person name="Borneman A.R."/>
        </authorList>
    </citation>
    <scope>NUCLEOTIDE SEQUENCE [LARGE SCALE GENOMIC DNA]</scope>
    <source>
        <strain evidence="2">AWRI1</strain>
        <tissue evidence="2">Single Adult Female</tissue>
    </source>
</reference>
<keyword evidence="1" id="KW-1133">Transmembrane helix</keyword>
<dbReference type="PANTHER" id="PTHR43313">
    <property type="entry name" value="SHORT-CHAIN DEHYDROGENASE/REDUCTASE FAMILY 9C"/>
    <property type="match status" value="1"/>
</dbReference>
<dbReference type="InterPro" id="IPR002347">
    <property type="entry name" value="SDR_fam"/>
</dbReference>
<dbReference type="GO" id="GO:0016491">
    <property type="term" value="F:oxidoreductase activity"/>
    <property type="evidence" value="ECO:0007669"/>
    <property type="project" value="TreeGrafter"/>
</dbReference>
<dbReference type="AlphaFoldDB" id="A0AAN9YBT6"/>
<dbReference type="GO" id="GO:0008202">
    <property type="term" value="P:steroid metabolic process"/>
    <property type="evidence" value="ECO:0007669"/>
    <property type="project" value="TreeGrafter"/>
</dbReference>
<keyword evidence="1" id="KW-0812">Transmembrane</keyword>
<dbReference type="Pfam" id="PF00106">
    <property type="entry name" value="adh_short"/>
    <property type="match status" value="1"/>
</dbReference>
<keyword evidence="1" id="KW-0472">Membrane</keyword>
<dbReference type="Proteomes" id="UP001367676">
    <property type="component" value="Unassembled WGS sequence"/>
</dbReference>
<proteinExistence type="predicted"/>
<dbReference type="Gene3D" id="3.40.50.720">
    <property type="entry name" value="NAD(P)-binding Rossmann-like Domain"/>
    <property type="match status" value="1"/>
</dbReference>
<sequence length="363" mass="41334">MKRRESLKPLAKKTDELPWDFFDRCFLPIIFSHAAATIVSFVLQILRISQISSFSLFLLFALITISFTICFHNLQVSAAGKAVLITSCDNQIGYALARQLDDLGFTIFAGFTDKQKGTKLKEESSARLHILQLDVTSEKDIREAFIYVHKNLPANAPGLWALVNNTTWAAFGEFEWLPPEVFKKSIDVNLMSVIRITQLFLPSIRKTKGRIVNVTSITGRIPSELRSTLCTVKAGLEAFSECLRMEMRKWGIDVVVVEPGSTTTGTWFDDKKIIADARDMWSQMSDETQKYYTEDYFEFKVRSLPEYINSDKEINLSSAVKALADAVNKTFPLVRYTPITKQEKLQTFIAQHLPHSVYRILYT</sequence>
<dbReference type="InterPro" id="IPR036291">
    <property type="entry name" value="NAD(P)-bd_dom_sf"/>
</dbReference>
<evidence type="ECO:0000256" key="1">
    <source>
        <dbReference type="SAM" id="Phobius"/>
    </source>
</evidence>
<gene>
    <name evidence="2" type="ORF">V9T40_007113</name>
</gene>